<accession>A0A418AV58</accession>
<comment type="caution">
    <text evidence="3">The sequence shown here is derived from an EMBL/GenBank/DDBJ whole genome shotgun (WGS) entry which is preliminary data.</text>
</comment>
<evidence type="ECO:0000313" key="3">
    <source>
        <dbReference type="EMBL" id="RHY29333.1"/>
    </source>
</evidence>
<feature type="compositionally biased region" description="Basic and acidic residues" evidence="1">
    <location>
        <begin position="110"/>
        <end position="121"/>
    </location>
</feature>
<gene>
    <name evidence="3" type="ORF">DYB32_005218</name>
</gene>
<evidence type="ECO:0000313" key="4">
    <source>
        <dbReference type="Proteomes" id="UP000285060"/>
    </source>
</evidence>
<dbReference type="VEuPathDB" id="FungiDB:H310_02615"/>
<evidence type="ECO:0000256" key="1">
    <source>
        <dbReference type="SAM" id="MobiDB-lite"/>
    </source>
</evidence>
<reference evidence="3 4" key="1">
    <citation type="submission" date="2018-08" db="EMBL/GenBank/DDBJ databases">
        <title>Aphanomyces genome sequencing and annotation.</title>
        <authorList>
            <person name="Minardi D."/>
            <person name="Oidtmann B."/>
            <person name="Van Der Giezen M."/>
            <person name="Studholme D.J."/>
        </authorList>
    </citation>
    <scope>NUCLEOTIDE SEQUENCE [LARGE SCALE GENOMIC DNA]</scope>
    <source>
        <strain evidence="3 4">NJM0002</strain>
    </source>
</reference>
<evidence type="ECO:0000259" key="2">
    <source>
        <dbReference type="Pfam" id="PF05225"/>
    </source>
</evidence>
<dbReference type="InterPro" id="IPR007889">
    <property type="entry name" value="HTH_Psq"/>
</dbReference>
<dbReference type="AlphaFoldDB" id="A0A418AV58"/>
<feature type="region of interest" description="Disordered" evidence="1">
    <location>
        <begin position="328"/>
        <end position="364"/>
    </location>
</feature>
<dbReference type="Pfam" id="PF05225">
    <property type="entry name" value="HTH_psq"/>
    <property type="match status" value="1"/>
</dbReference>
<dbReference type="Gene3D" id="1.10.10.60">
    <property type="entry name" value="Homeodomain-like"/>
    <property type="match status" value="1"/>
</dbReference>
<dbReference type="GO" id="GO:0003677">
    <property type="term" value="F:DNA binding"/>
    <property type="evidence" value="ECO:0007669"/>
    <property type="project" value="InterPro"/>
</dbReference>
<organism evidence="3 4">
    <name type="scientific">Aphanomyces invadans</name>
    <dbReference type="NCBI Taxonomy" id="157072"/>
    <lineage>
        <taxon>Eukaryota</taxon>
        <taxon>Sar</taxon>
        <taxon>Stramenopiles</taxon>
        <taxon>Oomycota</taxon>
        <taxon>Saprolegniomycetes</taxon>
        <taxon>Saprolegniales</taxon>
        <taxon>Verrucalvaceae</taxon>
        <taxon>Aphanomyces</taxon>
    </lineage>
</organism>
<feature type="region of interest" description="Disordered" evidence="1">
    <location>
        <begin position="151"/>
        <end position="185"/>
    </location>
</feature>
<dbReference type="EMBL" id="QUSY01000452">
    <property type="protein sequence ID" value="RHY29333.1"/>
    <property type="molecule type" value="Genomic_DNA"/>
</dbReference>
<proteinExistence type="predicted"/>
<dbReference type="Proteomes" id="UP000285060">
    <property type="component" value="Unassembled WGS sequence"/>
</dbReference>
<feature type="region of interest" description="Disordered" evidence="1">
    <location>
        <begin position="109"/>
        <end position="135"/>
    </location>
</feature>
<keyword evidence="4" id="KW-1185">Reference proteome</keyword>
<feature type="domain" description="HTH psq-type" evidence="2">
    <location>
        <begin position="76"/>
        <end position="109"/>
    </location>
</feature>
<protein>
    <recommendedName>
        <fullName evidence="2">HTH psq-type domain-containing protein</fullName>
    </recommendedName>
</protein>
<sequence length="386" mass="43064">MRFDDTYTKLYDYSNCGGINQLRSASQLVCILTLVGNFRLTACHHLRRPTRDVLVGAEPRTSSMARTSAIKEEVWASAIHAVLVDKMSLRNAAQKFGVHHMSLHRRIKGFRGDKKPEKKESAVSSASRAPYPPMQPGMSMVNMMQMNMMGNDKKPARLSPAPSTPQLYPAPSRAPGSDRMHMGSHFHHPYDTANTTSAMHHSRQPPHMFPGIENASMNVSAWSKAVHAVDMGHLDIHQAAQTFQVDVHALRDHFNRTPLVSTAHGILRVVAARAEVGVKMDYDELVDLVRRVLLVRPGPTSAAASSGYFEHVLGSYLQEHEGFLRSAMDLHGGSSPQRGHPSSPALRHHHHQQQQQLQRPASLKQERQHLVCRVPIHIRPGDTLWP</sequence>
<name>A0A418AV58_9STRA</name>